<dbReference type="GO" id="GO:0006631">
    <property type="term" value="P:fatty acid metabolic process"/>
    <property type="evidence" value="ECO:0007669"/>
    <property type="project" value="TreeGrafter"/>
</dbReference>
<dbReference type="Proteomes" id="UP001367676">
    <property type="component" value="Unassembled WGS sequence"/>
</dbReference>
<dbReference type="InterPro" id="IPR037151">
    <property type="entry name" value="AlkB-like_sf"/>
</dbReference>
<dbReference type="EMBL" id="JBBCAQ010000027">
    <property type="protein sequence ID" value="KAK7586133.1"/>
    <property type="molecule type" value="Genomic_DNA"/>
</dbReference>
<gene>
    <name evidence="2" type="ORF">V9T40_004009</name>
</gene>
<evidence type="ECO:0000256" key="1">
    <source>
        <dbReference type="ARBA" id="ARBA00001954"/>
    </source>
</evidence>
<comment type="cofactor">
    <cofactor evidence="1">
        <name>Fe(2+)</name>
        <dbReference type="ChEBI" id="CHEBI:29033"/>
    </cofactor>
</comment>
<dbReference type="GO" id="GO:0006974">
    <property type="term" value="P:DNA damage response"/>
    <property type="evidence" value="ECO:0007669"/>
    <property type="project" value="InterPro"/>
</dbReference>
<reference evidence="2 3" key="1">
    <citation type="submission" date="2024-03" db="EMBL/GenBank/DDBJ databases">
        <title>Adaptation during the transition from Ophiocordyceps entomopathogen to insect associate is accompanied by gene loss and intensified selection.</title>
        <authorList>
            <person name="Ward C.M."/>
            <person name="Onetto C.A."/>
            <person name="Borneman A.R."/>
        </authorList>
    </citation>
    <scope>NUCLEOTIDE SEQUENCE [LARGE SCALE GENOMIC DNA]</scope>
    <source>
        <strain evidence="2">AWRI1</strain>
        <tissue evidence="2">Single Adult Female</tissue>
    </source>
</reference>
<dbReference type="GO" id="GO:0005759">
    <property type="term" value="C:mitochondrial matrix"/>
    <property type="evidence" value="ECO:0007669"/>
    <property type="project" value="TreeGrafter"/>
</dbReference>
<dbReference type="PANTHER" id="PTHR21052">
    <property type="entry name" value="SPERMATOGENESIS ASSOCIATED 11-RELATED"/>
    <property type="match status" value="1"/>
</dbReference>
<dbReference type="PANTHER" id="PTHR21052:SF0">
    <property type="entry name" value="ALPHA-KETOGLUTARATE-DEPENDENT DIOXYGENASE ALKB HOMOLOG 7, MITOCHONDRIAL"/>
    <property type="match status" value="1"/>
</dbReference>
<dbReference type="AlphaFoldDB" id="A0AAN9TVA2"/>
<comment type="caution">
    <text evidence="2">The sequence shown here is derived from an EMBL/GenBank/DDBJ whole genome shotgun (WGS) entry which is preliminary data.</text>
</comment>
<sequence>MVLLRNIRSVKTQAKKLFTRPLNSTSFIYIHPCCPQSYHDLIKRNVSLHPDFVSEAEENSLLDEIEPIISRRRYEFDHWDDVIHGYRETDWSSWNSTNAGVFDRVRATAFSRKGNLISPIHILDLSETGWIKPHVDSVRFCGNIIAGLSLLSDSVMRFVMEENKSVVFDVLLQRRSLYVMKDEIRYKFLHEILKDEESFFCGTRIEKGRRISLICRNEKNESNAVT</sequence>
<dbReference type="InterPro" id="IPR032870">
    <property type="entry name" value="ALKBH7-like"/>
</dbReference>
<organism evidence="2 3">
    <name type="scientific">Parthenolecanium corni</name>
    <dbReference type="NCBI Taxonomy" id="536013"/>
    <lineage>
        <taxon>Eukaryota</taxon>
        <taxon>Metazoa</taxon>
        <taxon>Ecdysozoa</taxon>
        <taxon>Arthropoda</taxon>
        <taxon>Hexapoda</taxon>
        <taxon>Insecta</taxon>
        <taxon>Pterygota</taxon>
        <taxon>Neoptera</taxon>
        <taxon>Paraneoptera</taxon>
        <taxon>Hemiptera</taxon>
        <taxon>Sternorrhyncha</taxon>
        <taxon>Coccoidea</taxon>
        <taxon>Coccidae</taxon>
        <taxon>Parthenolecanium</taxon>
    </lineage>
</organism>
<name>A0AAN9TVA2_9HEMI</name>
<evidence type="ECO:0000313" key="3">
    <source>
        <dbReference type="Proteomes" id="UP001367676"/>
    </source>
</evidence>
<protein>
    <recommendedName>
        <fullName evidence="4">Alpha-ketoglutarate-dependent dioxygenase AlkB-like domain-containing protein</fullName>
    </recommendedName>
</protein>
<dbReference type="Gene3D" id="2.60.120.590">
    <property type="entry name" value="Alpha-ketoglutarate-dependent dioxygenase AlkB-like"/>
    <property type="match status" value="1"/>
</dbReference>
<keyword evidence="3" id="KW-1185">Reference proteome</keyword>
<evidence type="ECO:0000313" key="2">
    <source>
        <dbReference type="EMBL" id="KAK7586133.1"/>
    </source>
</evidence>
<accession>A0AAN9TVA2</accession>
<evidence type="ECO:0008006" key="4">
    <source>
        <dbReference type="Google" id="ProtNLM"/>
    </source>
</evidence>
<proteinExistence type="predicted"/>
<dbReference type="SUPFAM" id="SSF51197">
    <property type="entry name" value="Clavaminate synthase-like"/>
    <property type="match status" value="1"/>
</dbReference>